<protein>
    <submittedName>
        <fullName evidence="1">Uncharacterized protein</fullName>
    </submittedName>
</protein>
<organism evidence="1 2">
    <name type="scientific">Dendrolimus kikuchii</name>
    <dbReference type="NCBI Taxonomy" id="765133"/>
    <lineage>
        <taxon>Eukaryota</taxon>
        <taxon>Metazoa</taxon>
        <taxon>Ecdysozoa</taxon>
        <taxon>Arthropoda</taxon>
        <taxon>Hexapoda</taxon>
        <taxon>Insecta</taxon>
        <taxon>Pterygota</taxon>
        <taxon>Neoptera</taxon>
        <taxon>Endopterygota</taxon>
        <taxon>Lepidoptera</taxon>
        <taxon>Glossata</taxon>
        <taxon>Ditrysia</taxon>
        <taxon>Bombycoidea</taxon>
        <taxon>Lasiocampidae</taxon>
        <taxon>Dendrolimus</taxon>
    </lineage>
</organism>
<name>A0ACC1CN06_9NEOP</name>
<evidence type="ECO:0000313" key="1">
    <source>
        <dbReference type="EMBL" id="KAJ0172918.1"/>
    </source>
</evidence>
<comment type="caution">
    <text evidence="1">The sequence shown here is derived from an EMBL/GenBank/DDBJ whole genome shotgun (WGS) entry which is preliminary data.</text>
</comment>
<dbReference type="Proteomes" id="UP000824533">
    <property type="component" value="Linkage Group LG20"/>
</dbReference>
<sequence length="522" mass="60805">MYVLQTLLTIIGLLIIFTYYISKRKFDYWKKRNVPYIKPTLLFGNYREYILMRKYSGQVAQKLCQQFPKEPYFGSFYGTEPALVVQSPEIIKHVFTKDFYYFHGREVSPHTKNEKLTRNMFFTSGDDWKVVRQNLTPLFSSAKMKAMFPLIGKCSKDFEDMLDYETSMSKVLEARSIMIRFTMDCICSCVFGVETNTMARDSENNIFTYMGRLIFSNSLYRGYKLVGRAIWPSIFYKLGFKAFPDDITNFFSKLLFGVFEERNYKPSGRNDFIDQVLMFKDNNYIVGDSISNVKTGEKKKIKLKVDNDLLAAQCVLFFGAGFETSASTLSCALYELAKNPEAQKKAQQEVDEYLRKNNNKLYYECVSEMPYLEACLLESSRMYPVFGILTREVMDDYTFPDGLHLDKGVRVHIPVFSIHYNPDYFPDPETYRPERFLTKDEIKPYTFFPFGEGPRICIGMRFAKMQTMAGLITFLKKYNVELADDMPAKVEFEPTTLLTVPVGGLNLKVTPREGWEQRMYAH</sequence>
<keyword evidence="2" id="KW-1185">Reference proteome</keyword>
<dbReference type="EMBL" id="CM034406">
    <property type="protein sequence ID" value="KAJ0172918.1"/>
    <property type="molecule type" value="Genomic_DNA"/>
</dbReference>
<reference evidence="1 2" key="1">
    <citation type="journal article" date="2021" name="Front. Genet.">
        <title>Chromosome-Level Genome Assembly Reveals Significant Gene Expansion in the Toll and IMD Signaling Pathways of Dendrolimus kikuchii.</title>
        <authorList>
            <person name="Zhou J."/>
            <person name="Wu P."/>
            <person name="Xiong Z."/>
            <person name="Liu N."/>
            <person name="Zhao N."/>
            <person name="Ji M."/>
            <person name="Qiu Y."/>
            <person name="Yang B."/>
        </authorList>
    </citation>
    <scope>NUCLEOTIDE SEQUENCE [LARGE SCALE GENOMIC DNA]</scope>
    <source>
        <strain evidence="1">Ann1</strain>
    </source>
</reference>
<accession>A0ACC1CN06</accession>
<proteinExistence type="predicted"/>
<evidence type="ECO:0000313" key="2">
    <source>
        <dbReference type="Proteomes" id="UP000824533"/>
    </source>
</evidence>
<gene>
    <name evidence="1" type="ORF">K1T71_011094</name>
</gene>